<keyword evidence="5" id="KW-1185">Reference proteome</keyword>
<organism evidence="4 5">
    <name type="scientific">Apibacter adventoris</name>
    <dbReference type="NCBI Taxonomy" id="1679466"/>
    <lineage>
        <taxon>Bacteria</taxon>
        <taxon>Pseudomonadati</taxon>
        <taxon>Bacteroidota</taxon>
        <taxon>Flavobacteriia</taxon>
        <taxon>Flavobacteriales</taxon>
        <taxon>Weeksellaceae</taxon>
        <taxon>Apibacter</taxon>
    </lineage>
</organism>
<dbReference type="OrthoDB" id="945117at2"/>
<proteinExistence type="predicted"/>
<keyword evidence="1 2" id="KW-0732">Signal</keyword>
<dbReference type="InterPro" id="IPR027385">
    <property type="entry name" value="Beta-barrel_OMP"/>
</dbReference>
<dbReference type="InterPro" id="IPR011250">
    <property type="entry name" value="OMP/PagP_B-barrel"/>
</dbReference>
<dbReference type="EMBL" id="PSZM01000043">
    <property type="protein sequence ID" value="PQL90992.1"/>
    <property type="molecule type" value="Genomic_DNA"/>
</dbReference>
<reference evidence="4 5" key="1">
    <citation type="submission" date="2018-02" db="EMBL/GenBank/DDBJ databases">
        <title>Genome sequences of Apibacter spp., gut symbionts of Asian honey bees.</title>
        <authorList>
            <person name="Kwong W.K."/>
            <person name="Steele M.I."/>
            <person name="Moran N.A."/>
        </authorList>
    </citation>
    <scope>NUCLEOTIDE SEQUENCE [LARGE SCALE GENOMIC DNA]</scope>
    <source>
        <strain evidence="5">wkB301</strain>
    </source>
</reference>
<evidence type="ECO:0000256" key="2">
    <source>
        <dbReference type="SAM" id="SignalP"/>
    </source>
</evidence>
<feature type="domain" description="Outer membrane protein beta-barrel" evidence="3">
    <location>
        <begin position="33"/>
        <end position="218"/>
    </location>
</feature>
<feature type="signal peptide" evidence="2">
    <location>
        <begin position="1"/>
        <end position="43"/>
    </location>
</feature>
<name>A0A2S8A8V4_9FLAO</name>
<dbReference type="Proteomes" id="UP000238042">
    <property type="component" value="Unassembled WGS sequence"/>
</dbReference>
<evidence type="ECO:0000259" key="3">
    <source>
        <dbReference type="Pfam" id="PF13505"/>
    </source>
</evidence>
<evidence type="ECO:0000313" key="4">
    <source>
        <dbReference type="EMBL" id="PQL90992.1"/>
    </source>
</evidence>
<sequence>MLIFFCIFSISLYICYQFNLKLKKMKKLFLVGVLALGSLFASAQEKAGFDGRWFLGGAIGYDHKKTGATDVKNDNFRVTPLIGYFITPTIAVGGQIGYEYGQTKGSSIDKVKKNTFIIQPLARKYWGLGEKLYFFGQLDVPIEFGDTKVTGASKDNFVDWGVNFRPGLDVFLTPNWSVETTIGRFGYGTHNPDGAKHDDNSAFGINLNDVNLGVKYVF</sequence>
<accession>A0A2S8A8V4</accession>
<feature type="chain" id="PRO_5015592070" evidence="2">
    <location>
        <begin position="44"/>
        <end position="218"/>
    </location>
</feature>
<comment type="caution">
    <text evidence="4">The sequence shown here is derived from an EMBL/GenBank/DDBJ whole genome shotgun (WGS) entry which is preliminary data.</text>
</comment>
<dbReference type="Pfam" id="PF13505">
    <property type="entry name" value="OMP_b-brl"/>
    <property type="match status" value="1"/>
</dbReference>
<gene>
    <name evidence="4" type="ORF">C4S77_09035</name>
</gene>
<evidence type="ECO:0000313" key="5">
    <source>
        <dbReference type="Proteomes" id="UP000238042"/>
    </source>
</evidence>
<protein>
    <submittedName>
        <fullName evidence="4">Opacity protein</fullName>
    </submittedName>
</protein>
<dbReference type="SUPFAM" id="SSF56925">
    <property type="entry name" value="OMPA-like"/>
    <property type="match status" value="1"/>
</dbReference>
<evidence type="ECO:0000256" key="1">
    <source>
        <dbReference type="ARBA" id="ARBA00022729"/>
    </source>
</evidence>
<dbReference type="AlphaFoldDB" id="A0A2S8A8V4"/>
<dbReference type="Gene3D" id="2.40.160.20">
    <property type="match status" value="1"/>
</dbReference>